<protein>
    <submittedName>
        <fullName evidence="1">Uncharacterized protein</fullName>
    </submittedName>
</protein>
<dbReference type="AlphaFoldDB" id="A0A1I3N953"/>
<dbReference type="STRING" id="1884381.SAMN05518846_1026"/>
<organism evidence="1 2">
    <name type="scientific">Brevibacillus centrosporus</name>
    <dbReference type="NCBI Taxonomy" id="54910"/>
    <lineage>
        <taxon>Bacteria</taxon>
        <taxon>Bacillati</taxon>
        <taxon>Bacillota</taxon>
        <taxon>Bacilli</taxon>
        <taxon>Bacillales</taxon>
        <taxon>Paenibacillaceae</taxon>
        <taxon>Brevibacillus</taxon>
    </lineage>
</organism>
<gene>
    <name evidence="1" type="ORF">SAMN05518846_1026</name>
</gene>
<reference evidence="2" key="1">
    <citation type="submission" date="2016-10" db="EMBL/GenBank/DDBJ databases">
        <authorList>
            <person name="Varghese N."/>
            <person name="Submissions S."/>
        </authorList>
    </citation>
    <scope>NUCLEOTIDE SEQUENCE [LARGE SCALE GENOMIC DNA]</scope>
    <source>
        <strain evidence="2">OK042</strain>
    </source>
</reference>
<sequence length="55" mass="6761">MREKHAGHDTWNRRNISFLVAQRDYFPYTKRLKNLSRDFRAKIDFSSNWIEVESE</sequence>
<evidence type="ECO:0000313" key="1">
    <source>
        <dbReference type="EMBL" id="SFJ05851.1"/>
    </source>
</evidence>
<dbReference type="Proteomes" id="UP000198915">
    <property type="component" value="Unassembled WGS sequence"/>
</dbReference>
<dbReference type="EMBL" id="FORT01000002">
    <property type="protein sequence ID" value="SFJ05851.1"/>
    <property type="molecule type" value="Genomic_DNA"/>
</dbReference>
<evidence type="ECO:0000313" key="2">
    <source>
        <dbReference type="Proteomes" id="UP000198915"/>
    </source>
</evidence>
<proteinExistence type="predicted"/>
<name>A0A1I3N953_9BACL</name>
<accession>A0A1I3N953</accession>
<keyword evidence="2" id="KW-1185">Reference proteome</keyword>